<evidence type="ECO:0000313" key="2">
    <source>
        <dbReference type="Proteomes" id="UP000030748"/>
    </source>
</evidence>
<dbReference type="PANTHER" id="PTHR35133:SF1">
    <property type="entry name" value="PROTEIN EFFECTOR OF TRANSCRIPTION 2-RELATED"/>
    <property type="match status" value="1"/>
</dbReference>
<dbReference type="STRING" id="4155.A0A022QRV4"/>
<dbReference type="Proteomes" id="UP000030748">
    <property type="component" value="Unassembled WGS sequence"/>
</dbReference>
<name>A0A022QRV4_ERYGU</name>
<evidence type="ECO:0008006" key="3">
    <source>
        <dbReference type="Google" id="ProtNLM"/>
    </source>
</evidence>
<dbReference type="GO" id="GO:0006355">
    <property type="term" value="P:regulation of DNA-templated transcription"/>
    <property type="evidence" value="ECO:0007669"/>
    <property type="project" value="InterPro"/>
</dbReference>
<evidence type="ECO:0000313" key="1">
    <source>
        <dbReference type="EMBL" id="EYU30651.1"/>
    </source>
</evidence>
<dbReference type="PANTHER" id="PTHR35133">
    <property type="entry name" value="PROTEIN EFFECTOR OF TRANSCRIPTION 2-RELATED"/>
    <property type="match status" value="1"/>
</dbReference>
<sequence>MGIISGGARNSRQARRLKREDCRHTKYDSAFSEWKILIGSMDWKEHAMGKEGAERYRTHNLPNCACSPGVYELAVALVLRRHSGIIILVPVYVGQTENIRNRLQDYGRNGAHLESNGLLVSDVFSRGFSIVYRWAPMKSKEEAEETEKEMLIECYDYAWNKRNNGERRPDD</sequence>
<dbReference type="AlphaFoldDB" id="A0A022QRV4"/>
<dbReference type="Pfam" id="PF19239">
    <property type="entry name" value="GIY_YIG_domain"/>
    <property type="match status" value="1"/>
</dbReference>
<protein>
    <recommendedName>
        <fullName evidence="3">GIY-YIG domain-containing protein</fullName>
    </recommendedName>
</protein>
<accession>A0A022QRV4</accession>
<dbReference type="GO" id="GO:0003677">
    <property type="term" value="F:DNA binding"/>
    <property type="evidence" value="ECO:0007669"/>
    <property type="project" value="InterPro"/>
</dbReference>
<feature type="non-terminal residue" evidence="1">
    <location>
        <position position="171"/>
    </location>
</feature>
<organism evidence="1 2">
    <name type="scientific">Erythranthe guttata</name>
    <name type="common">Yellow monkey flower</name>
    <name type="synonym">Mimulus guttatus</name>
    <dbReference type="NCBI Taxonomy" id="4155"/>
    <lineage>
        <taxon>Eukaryota</taxon>
        <taxon>Viridiplantae</taxon>
        <taxon>Streptophyta</taxon>
        <taxon>Embryophyta</taxon>
        <taxon>Tracheophyta</taxon>
        <taxon>Spermatophyta</taxon>
        <taxon>Magnoliopsida</taxon>
        <taxon>eudicotyledons</taxon>
        <taxon>Gunneridae</taxon>
        <taxon>Pentapetalae</taxon>
        <taxon>asterids</taxon>
        <taxon>lamiids</taxon>
        <taxon>Lamiales</taxon>
        <taxon>Phrymaceae</taxon>
        <taxon>Erythranthe</taxon>
    </lineage>
</organism>
<dbReference type="EMBL" id="KI631019">
    <property type="protein sequence ID" value="EYU30651.1"/>
    <property type="molecule type" value="Genomic_DNA"/>
</dbReference>
<keyword evidence="2" id="KW-1185">Reference proteome</keyword>
<gene>
    <name evidence="1" type="ORF">MIMGU_mgv1a022243mg</name>
</gene>
<reference evidence="1 2" key="1">
    <citation type="journal article" date="2013" name="Proc. Natl. Acad. Sci. U.S.A.">
        <title>Fine-scale variation in meiotic recombination in Mimulus inferred from population shotgun sequencing.</title>
        <authorList>
            <person name="Hellsten U."/>
            <person name="Wright K.M."/>
            <person name="Jenkins J."/>
            <person name="Shu S."/>
            <person name="Yuan Y."/>
            <person name="Wessler S.R."/>
            <person name="Schmutz J."/>
            <person name="Willis J.H."/>
            <person name="Rokhsar D.S."/>
        </authorList>
    </citation>
    <scope>NUCLEOTIDE SEQUENCE [LARGE SCALE GENOMIC DNA]</scope>
    <source>
        <strain evidence="2">cv. DUN x IM62</strain>
    </source>
</reference>
<proteinExistence type="predicted"/>
<dbReference type="InterPro" id="IPR038909">
    <property type="entry name" value="Effector_transcript"/>
</dbReference>